<proteinExistence type="predicted"/>
<dbReference type="AlphaFoldDB" id="A0A6L2K7A4"/>
<gene>
    <name evidence="1" type="ORF">Tci_017264</name>
</gene>
<accession>A0A6L2K7A4</accession>
<dbReference type="EMBL" id="BKCJ010001965">
    <property type="protein sequence ID" value="GEU45286.1"/>
    <property type="molecule type" value="Genomic_DNA"/>
</dbReference>
<organism evidence="1">
    <name type="scientific">Tanacetum cinerariifolium</name>
    <name type="common">Dalmatian daisy</name>
    <name type="synonym">Chrysanthemum cinerariifolium</name>
    <dbReference type="NCBI Taxonomy" id="118510"/>
    <lineage>
        <taxon>Eukaryota</taxon>
        <taxon>Viridiplantae</taxon>
        <taxon>Streptophyta</taxon>
        <taxon>Embryophyta</taxon>
        <taxon>Tracheophyta</taxon>
        <taxon>Spermatophyta</taxon>
        <taxon>Magnoliopsida</taxon>
        <taxon>eudicotyledons</taxon>
        <taxon>Gunneridae</taxon>
        <taxon>Pentapetalae</taxon>
        <taxon>asterids</taxon>
        <taxon>campanulids</taxon>
        <taxon>Asterales</taxon>
        <taxon>Asteraceae</taxon>
        <taxon>Asteroideae</taxon>
        <taxon>Anthemideae</taxon>
        <taxon>Anthemidinae</taxon>
        <taxon>Tanacetum</taxon>
    </lineage>
</organism>
<evidence type="ECO:0000313" key="1">
    <source>
        <dbReference type="EMBL" id="GEU45286.1"/>
    </source>
</evidence>
<reference evidence="1" key="1">
    <citation type="journal article" date="2019" name="Sci. Rep.">
        <title>Draft genome of Tanacetum cinerariifolium, the natural source of mosquito coil.</title>
        <authorList>
            <person name="Yamashiro T."/>
            <person name="Shiraishi A."/>
            <person name="Satake H."/>
            <person name="Nakayama K."/>
        </authorList>
    </citation>
    <scope>NUCLEOTIDE SEQUENCE</scope>
</reference>
<sequence length="293" mass="31394">MSFGKHPDSDVVANPTKVKVGERKRAKGEARLLDSTMGRVGGFGTSGEAATSGKSPAVLRELLASSMLNVEAGFAAVVTLPMVTSSVSATREHESGPPTDSIIRLNLRTLGPSERFFISSYSSHHSSTNATEAEIDSFVRFVTPPLVMTEAVITTNVASIPFASAPETGTKVVAPVYASMFFDSDSTETVKPPAAGLSHAPEKELSMGSRDINSETLHEIRKMDYHHLFTEFNVGTVRQACLNAKVKDAEIESLKAQLLLKETEATEVVHLRAQVSAAEVTKKIHAAKIDALK</sequence>
<protein>
    <submittedName>
        <fullName evidence="1">Retrotransposon protein, putative, Ty1-copia subclass</fullName>
    </submittedName>
</protein>
<comment type="caution">
    <text evidence="1">The sequence shown here is derived from an EMBL/GenBank/DDBJ whole genome shotgun (WGS) entry which is preliminary data.</text>
</comment>
<name>A0A6L2K7A4_TANCI</name>